<dbReference type="PROSITE" id="PS51844">
    <property type="entry name" value="SH3_LIKE"/>
    <property type="match status" value="1"/>
</dbReference>
<dbReference type="Gene3D" id="3.30.70.1590">
    <property type="match status" value="1"/>
</dbReference>
<dbReference type="InterPro" id="IPR036961">
    <property type="entry name" value="Kinesin_motor_dom_sf"/>
</dbReference>
<evidence type="ECO:0000256" key="1">
    <source>
        <dbReference type="ARBA" id="ARBA00004245"/>
    </source>
</evidence>
<evidence type="ECO:0000256" key="6">
    <source>
        <dbReference type="ARBA" id="ARBA00022840"/>
    </source>
</evidence>
<dbReference type="InterPro" id="IPR036305">
    <property type="entry name" value="RGS_sf"/>
</dbReference>
<dbReference type="Gene3D" id="1.20.58.530">
    <property type="match status" value="1"/>
</dbReference>
<reference evidence="28" key="2">
    <citation type="submission" date="2025-09" db="UniProtKB">
        <authorList>
            <consortium name="Ensembl"/>
        </authorList>
    </citation>
    <scope>IDENTIFICATION</scope>
</reference>
<feature type="compositionally biased region" description="Basic and acidic residues" evidence="25">
    <location>
        <begin position="1937"/>
        <end position="1949"/>
    </location>
</feature>
<sequence length="1949" mass="225450">MAQQAADKYLYVDKNFINNPLAQADWAAKKLVWVPSDKSGFEPASLKEEVGEEAIVELVENGKKVKVNKDDIQKMNPPKFSKVEDMAELTCLNEASVLHNLKERYYSGLIYTYSGLFCVVINPYKNLPIYSEEIVEMYKGKKRHEMPPHIYAITDTAYRSMMQDREDQSILCTGESGAGKTENTKKVIQYLAYVASSHKSKKDQGELERQLLQANPILEAFGNAKTVKNDNSSRFGKFIRINFDVNGYIVGANIETYLLEKSRAIRQAKEERTFHIFYYLLSGAGEHLKTDLLLEPYNKYRFLSNGHVTIPGQQDKDMFQETMEAMRIMGIPEEEQMGLLRVISGVLQLGNIVFKKERNTDQASMPDNTAAQKVSHLLGINVTDFTRGILTPRIKVGRDYVQKAQTKEQADFAIEALAKATYERMFRWLVLRINKALDKTKRQGASFIGILDIAGFEIFDLNSFEQLCINYTNEKLQQLFNHTMFILEQEEYQREGIEWNFIDFGLDLQPCIDLIEKPAGPPGILALLDEECWFPKATDKSFVEKVMQEQGTHPKFQKPKQLKDKADFCIIHYAGKVDYKADEWLMKNMDPLNDNIATLLHQSSDKFVSELWKDVDRIIGLDQVAGMSETALPGAFKTRKGMFRTVGQLYKEQLAKLMATLRNTNPNFVRCIIPNHEKKAGKLDPHLVLDQLRCNGVLEGIRICRQGFPNRVVFQEFRQRYEILTPNSIPKGFMDGKQACVLMIKALELDSNLYRIGQSKVFFRAGVLAHLEEERDLKITDVIIGFQACCRGYLARKAFAKRQQQLTAMKVLQRNCAAYLKLRNWQWWRLFTKVKPLLQVSRQEEEMMAKEEELVKVREKQLAAENRLTEMETLQSQLMAEKLQLQEQLQAETELCAEAEELRARLTAKKQELEEICHDLEARVEEEEERCQHLQTEKKKMQQNIQELEEQLEEEESARQKLQLEKVTTEAKLKKLEEEQIILEDQNCKLAKEKKLLEDRIAEFTTNLTEEEEKSKSLAKLKNKHEAMITDLEERLRREEKQRQELEKTRRKLEGDSTDLSDQIAELQAQIAELKMQLAKKEEELQAALARVEEEAAQKNMALKKIRELESQISELQEDLESERASRNKAEKQKRDLGEELEALKTELEDTLDTTAAQQELRSKREQEVNILKKTLEEEAKTHEAQIQEMRQKHSQAVEELAEQLEQTKRVKANLEKAKQTLENERGELANEVKVLLQGKGDSEHKRKKVEAQLQELQVKFNEGERVRTELADKVTKLQVELDNVTGLLSQSDSKSSKLTKDFSALESQLQDTQELLQEENRQKLSLSTKLKQVEDEKNSFREQLEEEEEAKHNLEKQIATLHAQVADMKKKMEDSVGCLETAEEVKRKLQKDLEGLSQRHEEKVAAYDKLEKTKTRLQQELDDLLVDLDHQRQSACNLEKKQKKFDQLLAEEKTISAKYAEERDRAEAEAREKETKALSLARALEEAMEQKAELERLNKQFRTEMEDLMSSKDDVHELEKSKRALEQQVEEMKTQLEELEDELQATEDAKLRLEVNLQAMKAQFERDLEEKKKQLVRQVREMEAELEDERKQRSMAVAARKKLEMDLKDLEAHIDSANKNREEAIKQLRKLQAQMKDCMRELDDTRASREEILAQAKENEKKLKSMEAEMIQLQEELAAAERAKRQAQQERDELADEIANSSGKGALALEEKRRLEARIAQLEEELEEEQGNTELINDRLKKANLQIDQINTDLNLERSHAQKNENARQQLERQNKELKVKLQEMEGTVKSKYKASITALEAKIAQLEEQLDNETKERQAACKQVRRTEKKLKDVLLQVDDERRNAEQYKDQADKASTRLKQLKRQLEEAEEEAQRANASRRKLQRELEDATETADAMNREVSSLKNKLRRGDLPFVMPRRMARKGAGDGSDEEVDGKADGAEAKPAE</sequence>
<dbReference type="Ensembl" id="ENSCATT00000036874.1">
    <property type="protein sequence ID" value="ENSCATP00000012741.1"/>
    <property type="gene ID" value="ENSCATG00000030452.1"/>
</dbReference>
<dbReference type="Pfam" id="PF01576">
    <property type="entry name" value="Myosin_tail_1"/>
    <property type="match status" value="1"/>
</dbReference>
<gene>
    <name evidence="28" type="primary">MYH9</name>
</gene>
<feature type="region of interest" description="Actin-binding" evidence="24">
    <location>
        <begin position="654"/>
        <end position="676"/>
    </location>
</feature>
<evidence type="ECO:0000256" key="23">
    <source>
        <dbReference type="ARBA" id="ARBA00083480"/>
    </source>
</evidence>
<dbReference type="GeneTree" id="ENSGT00940000155632"/>
<dbReference type="GO" id="GO:0032970">
    <property type="term" value="P:regulation of actin filament-based process"/>
    <property type="evidence" value="ECO:0007669"/>
    <property type="project" value="UniProtKB-ARBA"/>
</dbReference>
<dbReference type="FunFam" id="3.40.850.10:FF:000175">
    <property type="entry name" value="Myosin heavy chain 9"/>
    <property type="match status" value="1"/>
</dbReference>
<dbReference type="FunFam" id="1.20.58.530:FF:000003">
    <property type="entry name" value="Myosin heavy chain 10"/>
    <property type="match status" value="1"/>
</dbReference>
<dbReference type="SMART" id="SM00242">
    <property type="entry name" value="MYSc"/>
    <property type="match status" value="1"/>
</dbReference>
<keyword evidence="9" id="KW-0175">Coiled coil</keyword>
<dbReference type="FunFam" id="1.20.5.340:FF:000009">
    <property type="entry name" value="myosin-11 isoform X2"/>
    <property type="match status" value="1"/>
</dbReference>
<evidence type="ECO:0000256" key="13">
    <source>
        <dbReference type="ARBA" id="ARBA00023212"/>
    </source>
</evidence>
<dbReference type="FunFam" id="1.20.5.340:FF:000008">
    <property type="entry name" value="Myosin heavy chain 11"/>
    <property type="match status" value="1"/>
</dbReference>
<dbReference type="GO" id="GO:0008360">
    <property type="term" value="P:regulation of cell shape"/>
    <property type="evidence" value="ECO:0007669"/>
    <property type="project" value="UniProtKB-KW"/>
</dbReference>
<keyword evidence="10 24" id="KW-0518">Myosin</keyword>
<dbReference type="Gene3D" id="1.20.120.720">
    <property type="entry name" value="Myosin VI head, motor domain, U50 subdomain"/>
    <property type="match status" value="1"/>
</dbReference>
<dbReference type="FunFam" id="1.20.5.4820:FF:000002">
    <property type="entry name" value="Myosin heavy chain 10"/>
    <property type="match status" value="1"/>
</dbReference>
<evidence type="ECO:0000256" key="20">
    <source>
        <dbReference type="ARBA" id="ARBA00058427"/>
    </source>
</evidence>
<dbReference type="InterPro" id="IPR027417">
    <property type="entry name" value="P-loop_NTPase"/>
</dbReference>
<feature type="region of interest" description="Disordered" evidence="25">
    <location>
        <begin position="1866"/>
        <end position="1949"/>
    </location>
</feature>
<feature type="domain" description="Myosin N-terminal SH3-like" evidence="27">
    <location>
        <begin position="27"/>
        <end position="77"/>
    </location>
</feature>
<evidence type="ECO:0000256" key="8">
    <source>
        <dbReference type="ARBA" id="ARBA00022960"/>
    </source>
</evidence>
<evidence type="ECO:0000256" key="16">
    <source>
        <dbReference type="ARBA" id="ARBA00039816"/>
    </source>
</evidence>
<organism evidence="28 29">
    <name type="scientific">Cercocebus atys</name>
    <name type="common">Sooty mangabey</name>
    <name type="synonym">Cercocebus torquatus atys</name>
    <dbReference type="NCBI Taxonomy" id="9531"/>
    <lineage>
        <taxon>Eukaryota</taxon>
        <taxon>Metazoa</taxon>
        <taxon>Chordata</taxon>
        <taxon>Craniata</taxon>
        <taxon>Vertebrata</taxon>
        <taxon>Euteleostomi</taxon>
        <taxon>Mammalia</taxon>
        <taxon>Eutheria</taxon>
        <taxon>Euarchontoglires</taxon>
        <taxon>Primates</taxon>
        <taxon>Haplorrhini</taxon>
        <taxon>Catarrhini</taxon>
        <taxon>Cercopithecidae</taxon>
        <taxon>Cercopithecinae</taxon>
        <taxon>Cercocebus</taxon>
    </lineage>
</organism>
<dbReference type="FunFam" id="2.30.30.360:FF:000001">
    <property type="entry name" value="Myosin heavy chain"/>
    <property type="match status" value="1"/>
</dbReference>
<comment type="subunit">
    <text evidence="21">Myosin is a hexameric protein that consists of 2 heavy chain subunits (MHC), 2 alkali light chain subunits (MLC) and 2 regulatory light chain subunits (MLC-2). Interacts with RASIP1. Interacts with DDR1. Interacts with PDLIM2. Interacts with SVIL. Interacts with HTRA3. Interacts with Myo7a. Interacts with CFAP95. Interacts with LIMCH1; independently of the integration of MYH9 into the myosin complex. Interacts with RAB3A. Interacts with ZBED4. Interacts with S100A4; this interaction increases cell motility.</text>
</comment>
<feature type="region of interest" description="Disordered" evidence="25">
    <location>
        <begin position="1118"/>
        <end position="1137"/>
    </location>
</feature>
<keyword evidence="8" id="KW-0133">Cell shape</keyword>
<evidence type="ECO:0000256" key="9">
    <source>
        <dbReference type="ARBA" id="ARBA00023054"/>
    </source>
</evidence>
<comment type="similarity">
    <text evidence="3 24">Belongs to the TRAFAC class myosin-kinesin ATPase superfamily. Myosin family.</text>
</comment>
<dbReference type="InterPro" id="IPR002928">
    <property type="entry name" value="Myosin_tail"/>
</dbReference>
<dbReference type="Gene3D" id="2.30.30.360">
    <property type="entry name" value="Myosin S1 fragment, N-terminal"/>
    <property type="match status" value="1"/>
</dbReference>
<dbReference type="PROSITE" id="PS51456">
    <property type="entry name" value="MYOSIN_MOTOR"/>
    <property type="match status" value="1"/>
</dbReference>
<evidence type="ECO:0000256" key="15">
    <source>
        <dbReference type="ARBA" id="ARBA00037865"/>
    </source>
</evidence>
<dbReference type="GO" id="GO:0005938">
    <property type="term" value="C:cell cortex"/>
    <property type="evidence" value="ECO:0007669"/>
    <property type="project" value="UniProtKB-SubCell"/>
</dbReference>
<keyword evidence="7" id="KW-0112">Calmodulin-binding</keyword>
<keyword evidence="29" id="KW-1185">Reference proteome</keyword>
<dbReference type="InterPro" id="IPR008989">
    <property type="entry name" value="Myosin_S1_N"/>
</dbReference>
<dbReference type="InterPro" id="IPR000048">
    <property type="entry name" value="IQ_motif_EF-hand-BS"/>
</dbReference>
<proteinExistence type="inferred from homology"/>
<dbReference type="GO" id="GO:0000146">
    <property type="term" value="F:microfilament motor activity"/>
    <property type="evidence" value="ECO:0007669"/>
    <property type="project" value="TreeGrafter"/>
</dbReference>
<evidence type="ECO:0000256" key="3">
    <source>
        <dbReference type="ARBA" id="ARBA00008314"/>
    </source>
</evidence>
<dbReference type="Pfam" id="PF00063">
    <property type="entry name" value="Myosin_head"/>
    <property type="match status" value="1"/>
</dbReference>
<evidence type="ECO:0000256" key="21">
    <source>
        <dbReference type="ARBA" id="ARBA00065028"/>
    </source>
</evidence>
<dbReference type="FunFam" id="1.20.120.720:FF:000002">
    <property type="entry name" value="Myosin heavy chain 10"/>
    <property type="match status" value="1"/>
</dbReference>
<dbReference type="GO" id="GO:0060473">
    <property type="term" value="C:cortical granule"/>
    <property type="evidence" value="ECO:0007669"/>
    <property type="project" value="UniProtKB-SubCell"/>
</dbReference>
<dbReference type="Gene3D" id="6.10.250.2420">
    <property type="match status" value="1"/>
</dbReference>
<feature type="domain" description="Myosin motor" evidence="26">
    <location>
        <begin position="81"/>
        <end position="776"/>
    </location>
</feature>
<evidence type="ECO:0000256" key="11">
    <source>
        <dbReference type="ARBA" id="ARBA00023175"/>
    </source>
</evidence>
<keyword evidence="12 24" id="KW-0009">Actin-binding</keyword>
<evidence type="ECO:0000256" key="19">
    <source>
        <dbReference type="ARBA" id="ARBA00043098"/>
    </source>
</evidence>
<dbReference type="InterPro" id="IPR001609">
    <property type="entry name" value="Myosin_head_motor_dom-like"/>
</dbReference>
<dbReference type="GO" id="GO:0005516">
    <property type="term" value="F:calmodulin binding"/>
    <property type="evidence" value="ECO:0007669"/>
    <property type="project" value="UniProtKB-KW"/>
</dbReference>
<dbReference type="FunFam" id="3.30.70.1590:FF:000001">
    <property type="entry name" value="Myosin heavy chain"/>
    <property type="match status" value="1"/>
</dbReference>
<evidence type="ECO:0000313" key="29">
    <source>
        <dbReference type="Proteomes" id="UP000233060"/>
    </source>
</evidence>
<evidence type="ECO:0000256" key="22">
    <source>
        <dbReference type="ARBA" id="ARBA00079648"/>
    </source>
</evidence>
<dbReference type="SUPFAM" id="SSF52540">
    <property type="entry name" value="P-loop containing nucleoside triphosphate hydrolases"/>
    <property type="match status" value="1"/>
</dbReference>
<comment type="subcellular location">
    <subcellularLocation>
        <location evidence="2">Cytoplasm</location>
        <location evidence="2">Cell cortex</location>
    </subcellularLocation>
    <subcellularLocation>
        <location evidence="1">Cytoplasm</location>
        <location evidence="1">Cytoskeleton</location>
    </subcellularLocation>
    <subcellularLocation>
        <location evidence="15">Cytoplasmic vesicle</location>
        <location evidence="15">Secretory vesicle</location>
        <location evidence="15">Cortical granule</location>
    </subcellularLocation>
</comment>
<feature type="compositionally biased region" description="Basic and acidic residues" evidence="25">
    <location>
        <begin position="1035"/>
        <end position="1055"/>
    </location>
</feature>
<accession>A0A2K5LIJ1</accession>
<evidence type="ECO:0000256" key="17">
    <source>
        <dbReference type="ARBA" id="ARBA00041440"/>
    </source>
</evidence>
<dbReference type="PRINTS" id="PR00193">
    <property type="entry name" value="MYOSINHEAVY"/>
</dbReference>
<evidence type="ECO:0000313" key="28">
    <source>
        <dbReference type="Ensembl" id="ENSCATP00000012741.1"/>
    </source>
</evidence>
<evidence type="ECO:0000256" key="18">
    <source>
        <dbReference type="ARBA" id="ARBA00042289"/>
    </source>
</evidence>
<evidence type="ECO:0000256" key="12">
    <source>
        <dbReference type="ARBA" id="ARBA00023203"/>
    </source>
</evidence>
<dbReference type="GO" id="GO:0007010">
    <property type="term" value="P:cytoskeleton organization"/>
    <property type="evidence" value="ECO:0007669"/>
    <property type="project" value="UniProtKB-ARBA"/>
</dbReference>
<dbReference type="FunFam" id="1.10.10.820:FF:000002">
    <property type="entry name" value="Myosin heavy chain 10"/>
    <property type="match status" value="1"/>
</dbReference>
<dbReference type="SUPFAM" id="SSF90257">
    <property type="entry name" value="Myosin rod fragments"/>
    <property type="match status" value="6"/>
</dbReference>
<name>A0A2K5LIJ1_CERAT</name>
<dbReference type="GO" id="GO:0030029">
    <property type="term" value="P:actin filament-based process"/>
    <property type="evidence" value="ECO:0007669"/>
    <property type="project" value="UniProtKB-ARBA"/>
</dbReference>
<evidence type="ECO:0000256" key="2">
    <source>
        <dbReference type="ARBA" id="ARBA00004544"/>
    </source>
</evidence>
<dbReference type="GO" id="GO:0032982">
    <property type="term" value="C:myosin filament"/>
    <property type="evidence" value="ECO:0007669"/>
    <property type="project" value="TreeGrafter"/>
</dbReference>
<dbReference type="PANTHER" id="PTHR45615:SF16">
    <property type="entry name" value="MYOSIN-9"/>
    <property type="match status" value="1"/>
</dbReference>
<dbReference type="GO" id="GO:0005524">
    <property type="term" value="F:ATP binding"/>
    <property type="evidence" value="ECO:0007669"/>
    <property type="project" value="UniProtKB-UniRule"/>
</dbReference>
<evidence type="ECO:0000256" key="14">
    <source>
        <dbReference type="ARBA" id="ARBA00023329"/>
    </source>
</evidence>
<keyword evidence="4" id="KW-0963">Cytoplasm</keyword>
<feature type="binding site" evidence="24">
    <location>
        <begin position="174"/>
        <end position="181"/>
    </location>
    <ligand>
        <name>ATP</name>
        <dbReference type="ChEBI" id="CHEBI:30616"/>
    </ligand>
</feature>
<dbReference type="Gene3D" id="1.10.10.820">
    <property type="match status" value="1"/>
</dbReference>
<dbReference type="GO" id="GO:0016460">
    <property type="term" value="C:myosin II complex"/>
    <property type="evidence" value="ECO:0007669"/>
    <property type="project" value="TreeGrafter"/>
</dbReference>
<dbReference type="FunFam" id="1.20.5.340:FF:000007">
    <property type="entry name" value="Myosin heavy chain, non-muscle"/>
    <property type="match status" value="1"/>
</dbReference>
<keyword evidence="13" id="KW-0206">Cytoskeleton</keyword>
<dbReference type="SUPFAM" id="SSF48097">
    <property type="entry name" value="Regulator of G-protein signaling, RGS"/>
    <property type="match status" value="1"/>
</dbReference>
<dbReference type="PROSITE" id="PS50096">
    <property type="entry name" value="IQ"/>
    <property type="match status" value="1"/>
</dbReference>
<dbReference type="Gene3D" id="3.40.850.10">
    <property type="entry name" value="Kinesin motor domain"/>
    <property type="match status" value="1"/>
</dbReference>
<keyword evidence="11 24" id="KW-0505">Motor protein</keyword>
<reference evidence="28" key="1">
    <citation type="submission" date="2025-08" db="UniProtKB">
        <authorList>
            <consortium name="Ensembl"/>
        </authorList>
    </citation>
    <scope>IDENTIFICATION</scope>
</reference>
<evidence type="ECO:0000256" key="4">
    <source>
        <dbReference type="ARBA" id="ARBA00022490"/>
    </source>
</evidence>
<keyword evidence="6 24" id="KW-0067">ATP-binding</keyword>
<evidence type="ECO:0000256" key="24">
    <source>
        <dbReference type="PROSITE-ProRule" id="PRU00782"/>
    </source>
</evidence>
<evidence type="ECO:0000256" key="5">
    <source>
        <dbReference type="ARBA" id="ARBA00022741"/>
    </source>
</evidence>
<dbReference type="Proteomes" id="UP000233060">
    <property type="component" value="Unassembled WGS sequence"/>
</dbReference>
<comment type="function">
    <text evidence="20">Cellular myosin that appears to play a role in cytokinesis, cell shape, and specialized functions such as secretion and capping. Required for cortical actin clearance prior to oocyte exocytosis. Promotes cell motility in conjunction with S100A4. During cell spreading, plays an important role in cytoskeleton reorganization, focal contact formation (in the margins but not the central part of spreading cells), and lamellipodial retraction; this function is mechanically antagonized by MYH10.</text>
</comment>
<evidence type="ECO:0000256" key="10">
    <source>
        <dbReference type="ARBA" id="ARBA00023123"/>
    </source>
</evidence>
<evidence type="ECO:0000256" key="7">
    <source>
        <dbReference type="ARBA" id="ARBA00022860"/>
    </source>
</evidence>
<dbReference type="Pfam" id="PF02736">
    <property type="entry name" value="Myosin_N"/>
    <property type="match status" value="1"/>
</dbReference>
<dbReference type="SMART" id="SM00015">
    <property type="entry name" value="IQ"/>
    <property type="match status" value="1"/>
</dbReference>
<keyword evidence="14" id="KW-0968">Cytoplasmic vesicle</keyword>
<evidence type="ECO:0000259" key="26">
    <source>
        <dbReference type="PROSITE" id="PS51456"/>
    </source>
</evidence>
<dbReference type="InterPro" id="IPR004009">
    <property type="entry name" value="SH3_Myosin"/>
</dbReference>
<protein>
    <recommendedName>
        <fullName evidence="16">Myosin-9</fullName>
    </recommendedName>
    <alternativeName>
        <fullName evidence="22">Cellular myosin heavy chain, type A</fullName>
    </alternativeName>
    <alternativeName>
        <fullName evidence="17">Myosin heavy chain 9</fullName>
    </alternativeName>
    <alternativeName>
        <fullName evidence="18">Myosin heavy chain, non-muscle IIa</fullName>
    </alternativeName>
    <alternativeName>
        <fullName evidence="23">Non-muscle myosin heavy chain A</fullName>
    </alternativeName>
    <alternativeName>
        <fullName evidence="19">Non-muscle myosin heavy chain IIa</fullName>
    </alternativeName>
</protein>
<feature type="compositionally biased region" description="Basic and acidic residues" evidence="25">
    <location>
        <begin position="1122"/>
        <end position="1137"/>
    </location>
</feature>
<keyword evidence="5 24" id="KW-0547">Nucleotide-binding</keyword>
<evidence type="ECO:0000259" key="27">
    <source>
        <dbReference type="PROSITE" id="PS51844"/>
    </source>
</evidence>
<evidence type="ECO:0000256" key="25">
    <source>
        <dbReference type="SAM" id="MobiDB-lite"/>
    </source>
</evidence>
<feature type="region of interest" description="Disordered" evidence="25">
    <location>
        <begin position="1035"/>
        <end position="1057"/>
    </location>
</feature>
<dbReference type="PANTHER" id="PTHR45615">
    <property type="entry name" value="MYOSIN HEAVY CHAIN, NON-MUSCLE"/>
    <property type="match status" value="1"/>
</dbReference>
<dbReference type="GO" id="GO:0051015">
    <property type="term" value="F:actin filament binding"/>
    <property type="evidence" value="ECO:0007669"/>
    <property type="project" value="InterPro"/>
</dbReference>
<dbReference type="Gene3D" id="4.10.270.10">
    <property type="entry name" value="Myosin, subunit A"/>
    <property type="match status" value="1"/>
</dbReference>
<dbReference type="FunFam" id="4.10.270.10:FF:000001">
    <property type="entry name" value="Myosin heavy chain, non-muscle"/>
    <property type="match status" value="1"/>
</dbReference>
<dbReference type="Gene3D" id="1.20.5.340">
    <property type="match status" value="5"/>
</dbReference>